<dbReference type="GO" id="GO:0004143">
    <property type="term" value="F:ATP-dependent diacylglycerol kinase activity"/>
    <property type="evidence" value="ECO:0007669"/>
    <property type="project" value="InterPro"/>
</dbReference>
<evidence type="ECO:0000313" key="1">
    <source>
        <dbReference type="EMBL" id="TFY58808.1"/>
    </source>
</evidence>
<dbReference type="GO" id="GO:0005789">
    <property type="term" value="C:endoplasmic reticulum membrane"/>
    <property type="evidence" value="ECO:0007669"/>
    <property type="project" value="TreeGrafter"/>
</dbReference>
<dbReference type="STRING" id="205917.A0A4Y9YA84"/>
<dbReference type="GO" id="GO:0006654">
    <property type="term" value="P:phosphatidic acid biosynthetic process"/>
    <property type="evidence" value="ECO:0007669"/>
    <property type="project" value="TreeGrafter"/>
</dbReference>
<proteinExistence type="predicted"/>
<dbReference type="OrthoDB" id="5673at2759"/>
<sequence>MERNLVSAVTYLAGPCIAVSAKAEGTAGLALALPVRSFPAATCSCLCPFLHPNAIMVADAPPLQYYARLKVAFGSCNWPGGLDALIVFRLPIPTFTFETCLHVLRDNTDDEGCNIRPITLPVNDAPRSPSQTRLRHVLLSRTPKTIPASQWRRQAPARRTGVHGHGKIHEADEALKVEQPLLIGYAEKKGETEARRKVDWEITRKTLHSSIGAYSASCASQVCCALSSRQCALPVLTAFRAHIRACLGFLMCDSEKTDGVDNDKLVYRRCLFMLTLYPLDIVVTSIMMCLSSPSHLSSNSSSIFDSRWADTAASTFGRLWGKLTPALPSRFLGLPLSPLKSTAGSIAATGFAIAIVFWESIADSCMSYDWTRGIVGEGRDTSAVDAAVRVWLCETGWEPVQVAGWVGLGL</sequence>
<organism evidence="1 2">
    <name type="scientific">Dentipellis fragilis</name>
    <dbReference type="NCBI Taxonomy" id="205917"/>
    <lineage>
        <taxon>Eukaryota</taxon>
        <taxon>Fungi</taxon>
        <taxon>Dikarya</taxon>
        <taxon>Basidiomycota</taxon>
        <taxon>Agaricomycotina</taxon>
        <taxon>Agaricomycetes</taxon>
        <taxon>Russulales</taxon>
        <taxon>Hericiaceae</taxon>
        <taxon>Dentipellis</taxon>
    </lineage>
</organism>
<protein>
    <submittedName>
        <fullName evidence="1">Uncharacterized protein</fullName>
    </submittedName>
</protein>
<dbReference type="EMBL" id="SEOQ01000658">
    <property type="protein sequence ID" value="TFY58808.1"/>
    <property type="molecule type" value="Genomic_DNA"/>
</dbReference>
<name>A0A4Y9YA84_9AGAM</name>
<reference evidence="1 2" key="1">
    <citation type="submission" date="2019-02" db="EMBL/GenBank/DDBJ databases">
        <title>Genome sequencing of the rare red list fungi Dentipellis fragilis.</title>
        <authorList>
            <person name="Buettner E."/>
            <person name="Kellner H."/>
        </authorList>
    </citation>
    <scope>NUCLEOTIDE SEQUENCE [LARGE SCALE GENOMIC DNA]</scope>
    <source>
        <strain evidence="1 2">DSM 105465</strain>
    </source>
</reference>
<accession>A0A4Y9YA84</accession>
<comment type="caution">
    <text evidence="1">The sequence shown here is derived from an EMBL/GenBank/DDBJ whole genome shotgun (WGS) entry which is preliminary data.</text>
</comment>
<evidence type="ECO:0000313" key="2">
    <source>
        <dbReference type="Proteomes" id="UP000298327"/>
    </source>
</evidence>
<keyword evidence="2" id="KW-1185">Reference proteome</keyword>
<dbReference type="Proteomes" id="UP000298327">
    <property type="component" value="Unassembled WGS sequence"/>
</dbReference>
<dbReference type="PANTHER" id="PTHR31303:SF1">
    <property type="entry name" value="CTP-DEPENDENT DIACYLGLYCEROL KINASE 1"/>
    <property type="match status" value="1"/>
</dbReference>
<dbReference type="AlphaFoldDB" id="A0A4Y9YA84"/>
<dbReference type="InterPro" id="IPR037997">
    <property type="entry name" value="Dgk1-like"/>
</dbReference>
<dbReference type="PANTHER" id="PTHR31303">
    <property type="entry name" value="CTP-DEPENDENT DIACYLGLYCEROL KINASE 1"/>
    <property type="match status" value="1"/>
</dbReference>
<gene>
    <name evidence="1" type="ORF">EVG20_g8014</name>
</gene>